<evidence type="ECO:0000256" key="1">
    <source>
        <dbReference type="ARBA" id="ARBA00001974"/>
    </source>
</evidence>
<dbReference type="GO" id="GO:0071949">
    <property type="term" value="F:FAD binding"/>
    <property type="evidence" value="ECO:0007669"/>
    <property type="project" value="InterPro"/>
</dbReference>
<dbReference type="PRINTS" id="PR00420">
    <property type="entry name" value="RNGMNOXGNASE"/>
</dbReference>
<dbReference type="Pfam" id="PF01494">
    <property type="entry name" value="FAD_binding_3"/>
    <property type="match status" value="1"/>
</dbReference>
<gene>
    <name evidence="9" type="ORF">A3F55_03045</name>
</gene>
<organism evidence="9 10">
    <name type="scientific">Candidatus Adlerbacteria bacterium RIFCSPHIGHO2_12_FULL_53_18</name>
    <dbReference type="NCBI Taxonomy" id="1797242"/>
    <lineage>
        <taxon>Bacteria</taxon>
        <taxon>Candidatus Adleribacteriota</taxon>
    </lineage>
</organism>
<dbReference type="InterPro" id="IPR036188">
    <property type="entry name" value="FAD/NAD-bd_sf"/>
</dbReference>
<evidence type="ECO:0000256" key="5">
    <source>
        <dbReference type="ARBA" id="ARBA00023002"/>
    </source>
</evidence>
<evidence type="ECO:0000256" key="2">
    <source>
        <dbReference type="ARBA" id="ARBA00022630"/>
    </source>
</evidence>
<evidence type="ECO:0000313" key="10">
    <source>
        <dbReference type="Proteomes" id="UP000178091"/>
    </source>
</evidence>
<dbReference type="InterPro" id="IPR002938">
    <property type="entry name" value="FAD-bd"/>
</dbReference>
<protein>
    <recommendedName>
        <fullName evidence="8">FAD-binding domain-containing protein</fullName>
    </recommendedName>
</protein>
<keyword evidence="3" id="KW-0274">FAD</keyword>
<evidence type="ECO:0000256" key="6">
    <source>
        <dbReference type="ARBA" id="ARBA00023033"/>
    </source>
</evidence>
<evidence type="ECO:0000256" key="3">
    <source>
        <dbReference type="ARBA" id="ARBA00022827"/>
    </source>
</evidence>
<dbReference type="GO" id="GO:0070189">
    <property type="term" value="P:kynurenine metabolic process"/>
    <property type="evidence" value="ECO:0007669"/>
    <property type="project" value="TreeGrafter"/>
</dbReference>
<dbReference type="AlphaFoldDB" id="A0A1F4XTR9"/>
<reference evidence="9 10" key="1">
    <citation type="journal article" date="2016" name="Nat. Commun.">
        <title>Thousands of microbial genomes shed light on interconnected biogeochemical processes in an aquifer system.</title>
        <authorList>
            <person name="Anantharaman K."/>
            <person name="Brown C.T."/>
            <person name="Hug L.A."/>
            <person name="Sharon I."/>
            <person name="Castelle C.J."/>
            <person name="Probst A.J."/>
            <person name="Thomas B.C."/>
            <person name="Singh A."/>
            <person name="Wilkins M.J."/>
            <person name="Karaoz U."/>
            <person name="Brodie E.L."/>
            <person name="Williams K.H."/>
            <person name="Hubbard S.S."/>
            <person name="Banfield J.F."/>
        </authorList>
    </citation>
    <scope>NUCLEOTIDE SEQUENCE [LARGE SCALE GENOMIC DNA]</scope>
</reference>
<feature type="transmembrane region" description="Helical" evidence="7">
    <location>
        <begin position="7"/>
        <end position="24"/>
    </location>
</feature>
<feature type="transmembrane region" description="Helical" evidence="7">
    <location>
        <begin position="420"/>
        <end position="439"/>
    </location>
</feature>
<dbReference type="SUPFAM" id="SSF51905">
    <property type="entry name" value="FAD/NAD(P)-binding domain"/>
    <property type="match status" value="1"/>
</dbReference>
<keyword evidence="7" id="KW-1133">Transmembrane helix</keyword>
<keyword evidence="2" id="KW-0285">Flavoprotein</keyword>
<keyword evidence="7" id="KW-0812">Transmembrane</keyword>
<name>A0A1F4XTR9_9BACT</name>
<keyword evidence="6" id="KW-0503">Monooxygenase</keyword>
<dbReference type="EMBL" id="MEWW01000004">
    <property type="protein sequence ID" value="OGC85085.1"/>
    <property type="molecule type" value="Genomic_DNA"/>
</dbReference>
<feature type="domain" description="FAD-binding" evidence="8">
    <location>
        <begin position="6"/>
        <end position="330"/>
    </location>
</feature>
<proteinExistence type="predicted"/>
<accession>A0A1F4XTR9</accession>
<keyword evidence="5" id="KW-0560">Oxidoreductase</keyword>
<evidence type="ECO:0000256" key="4">
    <source>
        <dbReference type="ARBA" id="ARBA00022857"/>
    </source>
</evidence>
<keyword evidence="7" id="KW-0472">Membrane</keyword>
<dbReference type="Proteomes" id="UP000178091">
    <property type="component" value="Unassembled WGS sequence"/>
</dbReference>
<dbReference type="GO" id="GO:0004502">
    <property type="term" value="F:kynurenine 3-monooxygenase activity"/>
    <property type="evidence" value="ECO:0007669"/>
    <property type="project" value="TreeGrafter"/>
</dbReference>
<sequence length="472" mass="53606">MNKPRKVTIIGAGMGGSLLAIYLARRNFDVEIYELRNNIASLPCLSAKSINQSLSARGIAALKEVQLWDVIKNIASPEHGRVIHEPSGELLYQPYGDTQGYTEWSINRNELNRALQEQFHRYPITIINEEKCVSVDFDTRVIELENQYTKKRTTKKVELVVGADGIHSVVRKSLEKKQVCNTRFEYLDWGYKNIFVPVPHNDTILFRTDAFHLWSKKKAAIFGMSNSGGNFTCTITLPLVGPDSFASIDSTESLLSFFERHFPDLSASVPAIAEDFLSQPATPFASVYADTWYYKDFCVLLGDACHAVTIFYGQGINAAFEDCAVLAQCIDNAYPNMEQAFSSFQTLRKTDTDVLADVCKDRFIELKDKYESPLFLARSYVFMWLERLFPGTFHSLYTLIVHSTLSYSVAVQRNNTGKRIARLCGVDILILVCVLWIMARKTAYRLLEKVNNLKRLYVSGFQKLAKSTLRKY</sequence>
<comment type="cofactor">
    <cofactor evidence="1">
        <name>FAD</name>
        <dbReference type="ChEBI" id="CHEBI:57692"/>
    </cofactor>
</comment>
<dbReference type="Gene3D" id="3.50.50.60">
    <property type="entry name" value="FAD/NAD(P)-binding domain"/>
    <property type="match status" value="1"/>
</dbReference>
<evidence type="ECO:0000256" key="7">
    <source>
        <dbReference type="SAM" id="Phobius"/>
    </source>
</evidence>
<evidence type="ECO:0000259" key="8">
    <source>
        <dbReference type="Pfam" id="PF01494"/>
    </source>
</evidence>
<keyword evidence="4" id="KW-0521">NADP</keyword>
<dbReference type="PANTHER" id="PTHR46028">
    <property type="entry name" value="KYNURENINE 3-MONOOXYGENASE"/>
    <property type="match status" value="1"/>
</dbReference>
<dbReference type="PANTHER" id="PTHR46028:SF2">
    <property type="entry name" value="KYNURENINE 3-MONOOXYGENASE"/>
    <property type="match status" value="1"/>
</dbReference>
<comment type="caution">
    <text evidence="9">The sequence shown here is derived from an EMBL/GenBank/DDBJ whole genome shotgun (WGS) entry which is preliminary data.</text>
</comment>
<evidence type="ECO:0000313" key="9">
    <source>
        <dbReference type="EMBL" id="OGC85085.1"/>
    </source>
</evidence>